<dbReference type="Proteomes" id="UP000004923">
    <property type="component" value="Unassembled WGS sequence"/>
</dbReference>
<dbReference type="HOGENOM" id="CLU_3293991_0_0_9"/>
<evidence type="ECO:0000313" key="2">
    <source>
        <dbReference type="Proteomes" id="UP000004923"/>
    </source>
</evidence>
<gene>
    <name evidence="1" type="ORF">HMPREF9443_01830</name>
</gene>
<dbReference type="EMBL" id="AEVN01000100">
    <property type="protein sequence ID" value="EFY04151.1"/>
    <property type="molecule type" value="Genomic_DNA"/>
</dbReference>
<reference evidence="1 2" key="1">
    <citation type="submission" date="2011-01" db="EMBL/GenBank/DDBJ databases">
        <authorList>
            <person name="Weinstock G."/>
            <person name="Sodergren E."/>
            <person name="Clifton S."/>
            <person name="Fulton L."/>
            <person name="Fulton B."/>
            <person name="Courtney L."/>
            <person name="Fronick C."/>
            <person name="Harrison M."/>
            <person name="Strong C."/>
            <person name="Farmer C."/>
            <person name="Delahaunty K."/>
            <person name="Markovic C."/>
            <person name="Hall O."/>
            <person name="Minx P."/>
            <person name="Tomlinson C."/>
            <person name="Mitreva M."/>
            <person name="Hou S."/>
            <person name="Chen J."/>
            <person name="Wollam A."/>
            <person name="Pepin K.H."/>
            <person name="Johnson M."/>
            <person name="Bhonagiri V."/>
            <person name="Zhang X."/>
            <person name="Suruliraj S."/>
            <person name="Warren W."/>
            <person name="Chinwalla A."/>
            <person name="Mardis E.R."/>
            <person name="Wilson R.K."/>
        </authorList>
    </citation>
    <scope>NUCLEOTIDE SEQUENCE [LARGE SCALE GENOMIC DNA]</scope>
    <source>
        <strain evidence="1 2">YIT 12067</strain>
    </source>
</reference>
<evidence type="ECO:0000313" key="1">
    <source>
        <dbReference type="EMBL" id="EFY04151.1"/>
    </source>
</evidence>
<comment type="caution">
    <text evidence="1">The sequence shown here is derived from an EMBL/GenBank/DDBJ whole genome shotgun (WGS) entry which is preliminary data.</text>
</comment>
<dbReference type="AlphaFoldDB" id="E8LG32"/>
<name>E8LG32_9FIRM</name>
<protein>
    <submittedName>
        <fullName evidence="1">Uncharacterized protein</fullName>
    </submittedName>
</protein>
<keyword evidence="2" id="KW-1185">Reference proteome</keyword>
<organism evidence="1 2">
    <name type="scientific">Phascolarctobacterium succinatutens YIT 12067</name>
    <dbReference type="NCBI Taxonomy" id="626939"/>
    <lineage>
        <taxon>Bacteria</taxon>
        <taxon>Bacillati</taxon>
        <taxon>Bacillota</taxon>
        <taxon>Negativicutes</taxon>
        <taxon>Acidaminococcales</taxon>
        <taxon>Acidaminococcaceae</taxon>
        <taxon>Phascolarctobacterium</taxon>
    </lineage>
</organism>
<accession>E8LG32</accession>
<proteinExistence type="predicted"/>
<sequence>MHYESLYNRIKFYLVSAITEKAFSHIFRKKSTCHYLDFVI</sequence>